<sequence length="463" mass="51515">MASALITNTVQVFFDSVLGMDHEGMVSLFEALLATGLSGFLGCSLAIFEAALVELFHNSSVRDGMVVTTVQGKPVAILEELFVGTFELPLEGLTNVHEVPEDHVLEARCAFSYDGYGDSSDEESQRIHDANLCSVEKCPSFGTGESKEFPPLKILTAKTVGTYIAKNQLSAVNESWVIQEGNDLWQRLPKPIDSLELELPPQRQFDDTLSLIRALLFLGPLLQILQLLTVFLSINWIQISFLRIPVLLILVYSSLLMTFLWMTRQLLTRSCCLPLLLLRAILESLAQLRTSVSQLSIKHMRTEISIGDLRNHLLSNIDHLDEAFAEAHSLNDQAIRGVIKSVHQDVKTQKAALSLELFEFKKGVRAHSAIVTIDLADIHKDVKDQKAELSKEFDDRLDAIRNDLIEFHVEAQEQFATLRDNLAELIAFITRGRDDKKGEVSSSQSQGPPPTDDRSRPGDRGGV</sequence>
<keyword evidence="2" id="KW-0812">Transmembrane</keyword>
<evidence type="ECO:0000256" key="2">
    <source>
        <dbReference type="SAM" id="Phobius"/>
    </source>
</evidence>
<evidence type="ECO:0000256" key="1">
    <source>
        <dbReference type="SAM" id="MobiDB-lite"/>
    </source>
</evidence>
<dbReference type="Proteomes" id="UP000250235">
    <property type="component" value="Unassembled WGS sequence"/>
</dbReference>
<name>A0A2Z7AP97_9LAMI</name>
<feature type="transmembrane region" description="Helical" evidence="2">
    <location>
        <begin position="211"/>
        <end position="234"/>
    </location>
</feature>
<accession>A0A2Z7AP97</accession>
<keyword evidence="2" id="KW-1133">Transmembrane helix</keyword>
<evidence type="ECO:0000313" key="3">
    <source>
        <dbReference type="EMBL" id="KZV23645.1"/>
    </source>
</evidence>
<evidence type="ECO:0000313" key="4">
    <source>
        <dbReference type="Proteomes" id="UP000250235"/>
    </source>
</evidence>
<feature type="compositionally biased region" description="Basic and acidic residues" evidence="1">
    <location>
        <begin position="451"/>
        <end position="463"/>
    </location>
</feature>
<dbReference type="AlphaFoldDB" id="A0A2Z7AP97"/>
<feature type="transmembrane region" description="Helical" evidence="2">
    <location>
        <begin position="240"/>
        <end position="261"/>
    </location>
</feature>
<reference evidence="3 4" key="1">
    <citation type="journal article" date="2015" name="Proc. Natl. Acad. Sci. U.S.A.">
        <title>The resurrection genome of Boea hygrometrica: A blueprint for survival of dehydration.</title>
        <authorList>
            <person name="Xiao L."/>
            <person name="Yang G."/>
            <person name="Zhang L."/>
            <person name="Yang X."/>
            <person name="Zhao S."/>
            <person name="Ji Z."/>
            <person name="Zhou Q."/>
            <person name="Hu M."/>
            <person name="Wang Y."/>
            <person name="Chen M."/>
            <person name="Xu Y."/>
            <person name="Jin H."/>
            <person name="Xiao X."/>
            <person name="Hu G."/>
            <person name="Bao F."/>
            <person name="Hu Y."/>
            <person name="Wan P."/>
            <person name="Li L."/>
            <person name="Deng X."/>
            <person name="Kuang T."/>
            <person name="Xiang C."/>
            <person name="Zhu J.K."/>
            <person name="Oliver M.J."/>
            <person name="He Y."/>
        </authorList>
    </citation>
    <scope>NUCLEOTIDE SEQUENCE [LARGE SCALE GENOMIC DNA]</scope>
    <source>
        <strain evidence="4">cv. XS01</strain>
    </source>
</reference>
<keyword evidence="4" id="KW-1185">Reference proteome</keyword>
<proteinExistence type="predicted"/>
<feature type="region of interest" description="Disordered" evidence="1">
    <location>
        <begin position="434"/>
        <end position="463"/>
    </location>
</feature>
<organism evidence="3 4">
    <name type="scientific">Dorcoceras hygrometricum</name>
    <dbReference type="NCBI Taxonomy" id="472368"/>
    <lineage>
        <taxon>Eukaryota</taxon>
        <taxon>Viridiplantae</taxon>
        <taxon>Streptophyta</taxon>
        <taxon>Embryophyta</taxon>
        <taxon>Tracheophyta</taxon>
        <taxon>Spermatophyta</taxon>
        <taxon>Magnoliopsida</taxon>
        <taxon>eudicotyledons</taxon>
        <taxon>Gunneridae</taxon>
        <taxon>Pentapetalae</taxon>
        <taxon>asterids</taxon>
        <taxon>lamiids</taxon>
        <taxon>Lamiales</taxon>
        <taxon>Gesneriaceae</taxon>
        <taxon>Didymocarpoideae</taxon>
        <taxon>Trichosporeae</taxon>
        <taxon>Loxocarpinae</taxon>
        <taxon>Dorcoceras</taxon>
    </lineage>
</organism>
<gene>
    <name evidence="3" type="ORF">F511_31438</name>
</gene>
<keyword evidence="2" id="KW-0472">Membrane</keyword>
<dbReference type="EMBL" id="KV013416">
    <property type="protein sequence ID" value="KZV23645.1"/>
    <property type="molecule type" value="Genomic_DNA"/>
</dbReference>
<protein>
    <submittedName>
        <fullName evidence="3">Formin-like protein 16</fullName>
    </submittedName>
</protein>